<organism evidence="4 5">
    <name type="scientific">Alicyclobacillus cellulosilyticus</name>
    <dbReference type="NCBI Taxonomy" id="1003997"/>
    <lineage>
        <taxon>Bacteria</taxon>
        <taxon>Bacillati</taxon>
        <taxon>Bacillota</taxon>
        <taxon>Bacilli</taxon>
        <taxon>Bacillales</taxon>
        <taxon>Alicyclobacillaceae</taxon>
        <taxon>Alicyclobacillus</taxon>
    </lineage>
</organism>
<evidence type="ECO:0000259" key="3">
    <source>
        <dbReference type="Pfam" id="PF24755"/>
    </source>
</evidence>
<evidence type="ECO:0000259" key="2">
    <source>
        <dbReference type="Pfam" id="PF04293"/>
    </source>
</evidence>
<feature type="region of interest" description="Disordered" evidence="1">
    <location>
        <begin position="167"/>
        <end position="194"/>
    </location>
</feature>
<evidence type="ECO:0000313" key="4">
    <source>
        <dbReference type="EMBL" id="GGJ13825.1"/>
    </source>
</evidence>
<comment type="caution">
    <text evidence="4">The sequence shown here is derived from an EMBL/GenBank/DDBJ whole genome shotgun (WGS) entry which is preliminary data.</text>
</comment>
<feature type="domain" description="SpoVR-like C-terminal" evidence="3">
    <location>
        <begin position="459"/>
        <end position="509"/>
    </location>
</feature>
<dbReference type="Proteomes" id="UP000637695">
    <property type="component" value="Unassembled WGS sequence"/>
</dbReference>
<dbReference type="EMBL" id="BMOY01000060">
    <property type="protein sequence ID" value="GGJ13825.1"/>
    <property type="molecule type" value="Genomic_DNA"/>
</dbReference>
<dbReference type="InterPro" id="IPR057008">
    <property type="entry name" value="SpoVR-like_C"/>
</dbReference>
<dbReference type="PANTHER" id="PTHR30029">
    <property type="entry name" value="STAGE V SPORULATION PROTEIN R"/>
    <property type="match status" value="1"/>
</dbReference>
<dbReference type="InterPro" id="IPR007390">
    <property type="entry name" value="Spore_V_R"/>
</dbReference>
<reference evidence="4" key="1">
    <citation type="journal article" date="2014" name="Int. J. Syst. Evol. Microbiol.">
        <title>Complete genome sequence of Corynebacterium casei LMG S-19264T (=DSM 44701T), isolated from a smear-ripened cheese.</title>
        <authorList>
            <consortium name="US DOE Joint Genome Institute (JGI-PGF)"/>
            <person name="Walter F."/>
            <person name="Albersmeier A."/>
            <person name="Kalinowski J."/>
            <person name="Ruckert C."/>
        </authorList>
    </citation>
    <scope>NUCLEOTIDE SEQUENCE</scope>
    <source>
        <strain evidence="4">JCM 18487</strain>
    </source>
</reference>
<feature type="compositionally biased region" description="Basic residues" evidence="1">
    <location>
        <begin position="169"/>
        <end position="178"/>
    </location>
</feature>
<sequence length="529" mass="60667">MNPREMAELERSIEQMMDIAERNGLDFYPMRFEVCPSDVLYTFGAYGMPTRFSHWSFGKQYHRLKMEYDLGLSRIYELVINSNPCYAFLLDGNTLIQNKTVCAHVLGHADFFKNNAHFAGTARDMMERMAANAERIRRYELEYGRARVEKLLDAGLALQEHVDASRHGQMGRRWRERRQRAGDRALADDRPARRSGPYDDLWALDGRAAGDAVGQAVGGGAAVGGAAGGAAGGNVAAGGISAASTVAGGKEAERGVRLDRGGDERWMGQKKPPYPEKDLMLFLIEHSHVLEEWERDVLSVLREEMLYFWPQLETKIMNEGWATYWHLRIMRELDLTEAEAVEFAKMHAGVVLPSRMSINPYHLGLAIWEHIEKRWNEPTKEERERYGRQPGQGRAKMFEVRETESDVSFLRNYLTKELIEELDLYLYQKVGNEWRVVETDWEKVRDHLVASRVNGGIPVLYVEDGDHNKSGELYIRHAYEGVELDLKHLEKVLPYLVQLWGKPCHLQTVVEGRDVVFTCDGKRTQRRFL</sequence>
<keyword evidence="5" id="KW-1185">Reference proteome</keyword>
<feature type="domain" description="SpoVR protein-like N-terminal" evidence="2">
    <location>
        <begin position="269"/>
        <end position="455"/>
    </location>
</feature>
<accession>A0A917NNF8</accession>
<gene>
    <name evidence="4" type="ORF">GCM10010885_23990</name>
</gene>
<reference evidence="4" key="2">
    <citation type="submission" date="2020-09" db="EMBL/GenBank/DDBJ databases">
        <authorList>
            <person name="Sun Q."/>
            <person name="Ohkuma M."/>
        </authorList>
    </citation>
    <scope>NUCLEOTIDE SEQUENCE</scope>
    <source>
        <strain evidence="4">JCM 18487</strain>
    </source>
</reference>
<proteinExistence type="predicted"/>
<dbReference type="RefSeq" id="WP_229776892.1">
    <property type="nucleotide sequence ID" value="NZ_BMOY01000060.1"/>
</dbReference>
<feature type="compositionally biased region" description="Basic and acidic residues" evidence="1">
    <location>
        <begin position="179"/>
        <end position="192"/>
    </location>
</feature>
<dbReference type="Pfam" id="PF24755">
    <property type="entry name" value="SpoVR_C"/>
    <property type="match status" value="1"/>
</dbReference>
<dbReference type="InterPro" id="IPR056174">
    <property type="entry name" value="SpoVR_N"/>
</dbReference>
<dbReference type="PANTHER" id="PTHR30029:SF2">
    <property type="entry name" value="STAGE V SPORULATION PROTEIN R"/>
    <property type="match status" value="1"/>
</dbReference>
<evidence type="ECO:0000313" key="5">
    <source>
        <dbReference type="Proteomes" id="UP000637695"/>
    </source>
</evidence>
<feature type="domain" description="SpoVR protein-like N-terminal" evidence="2">
    <location>
        <begin position="5"/>
        <end position="207"/>
    </location>
</feature>
<dbReference type="AlphaFoldDB" id="A0A917NNF8"/>
<dbReference type="Pfam" id="PF04293">
    <property type="entry name" value="SpoVR"/>
    <property type="match status" value="2"/>
</dbReference>
<name>A0A917NNF8_9BACL</name>
<evidence type="ECO:0000256" key="1">
    <source>
        <dbReference type="SAM" id="MobiDB-lite"/>
    </source>
</evidence>
<protein>
    <submittedName>
        <fullName evidence="4">Stage V sporulation protein R</fullName>
    </submittedName>
</protein>